<accession>A0A7J7ZJJ4</accession>
<dbReference type="GO" id="GO:0140297">
    <property type="term" value="F:DNA-binding transcription factor binding"/>
    <property type="evidence" value="ECO:0007669"/>
    <property type="project" value="TreeGrafter"/>
</dbReference>
<name>A0A7J7ZJJ4_PIPKU</name>
<dbReference type="InterPro" id="IPR051638">
    <property type="entry name" value="CTBP_dehydrogenase"/>
</dbReference>
<dbReference type="GO" id="GO:0006357">
    <property type="term" value="P:regulation of transcription by RNA polymerase II"/>
    <property type="evidence" value="ECO:0007669"/>
    <property type="project" value="TreeGrafter"/>
</dbReference>
<dbReference type="AlphaFoldDB" id="A0A7J7ZJJ4"/>
<dbReference type="GO" id="GO:0003714">
    <property type="term" value="F:transcription corepressor activity"/>
    <property type="evidence" value="ECO:0007669"/>
    <property type="project" value="TreeGrafter"/>
</dbReference>
<proteinExistence type="predicted"/>
<sequence length="171" mass="18966">MHSPLHPGGTAGRLRLHHGDAHPEGPGHLCEEQSTHEIHEKVLNKAVGTMMYHTITFTWSGGEVQGPEGGRVDNERLRQGRHHGGQRAGDGPVQHSVSFHGGISWLHPLPQHQPLPEEHVAVPAWEQAVTIEAKAFGFSVIFYDPYLQDSIERSLGVQKVYTLQDLLYQSN</sequence>
<dbReference type="PANTHER" id="PTHR46029:SF3">
    <property type="entry name" value="C-TERMINAL-BINDING PROTEIN 2"/>
    <property type="match status" value="1"/>
</dbReference>
<keyword evidence="3" id="KW-1185">Reference proteome</keyword>
<dbReference type="SUPFAM" id="SSF52283">
    <property type="entry name" value="Formate/glycerate dehydrogenase catalytic domain-like"/>
    <property type="match status" value="1"/>
</dbReference>
<organism evidence="2 3">
    <name type="scientific">Pipistrellus kuhlii</name>
    <name type="common">Kuhl's pipistrelle</name>
    <dbReference type="NCBI Taxonomy" id="59472"/>
    <lineage>
        <taxon>Eukaryota</taxon>
        <taxon>Metazoa</taxon>
        <taxon>Chordata</taxon>
        <taxon>Craniata</taxon>
        <taxon>Vertebrata</taxon>
        <taxon>Euteleostomi</taxon>
        <taxon>Mammalia</taxon>
        <taxon>Eutheria</taxon>
        <taxon>Laurasiatheria</taxon>
        <taxon>Chiroptera</taxon>
        <taxon>Yangochiroptera</taxon>
        <taxon>Vespertilionidae</taxon>
        <taxon>Pipistrellus</taxon>
    </lineage>
</organism>
<feature type="region of interest" description="Disordered" evidence="1">
    <location>
        <begin position="1"/>
        <end position="34"/>
    </location>
</feature>
<dbReference type="GO" id="GO:0005634">
    <property type="term" value="C:nucleus"/>
    <property type="evidence" value="ECO:0007669"/>
    <property type="project" value="TreeGrafter"/>
</dbReference>
<protein>
    <submittedName>
        <fullName evidence="2">Uncharacterized protein</fullName>
    </submittedName>
</protein>
<feature type="compositionally biased region" description="Basic and acidic residues" evidence="1">
    <location>
        <begin position="17"/>
        <end position="34"/>
    </location>
</feature>
<evidence type="ECO:0000313" key="3">
    <source>
        <dbReference type="Proteomes" id="UP000558488"/>
    </source>
</evidence>
<evidence type="ECO:0000313" key="2">
    <source>
        <dbReference type="EMBL" id="KAF6374314.1"/>
    </source>
</evidence>
<comment type="caution">
    <text evidence="2">The sequence shown here is derived from an EMBL/GenBank/DDBJ whole genome shotgun (WGS) entry which is preliminary data.</text>
</comment>
<evidence type="ECO:0000256" key="1">
    <source>
        <dbReference type="SAM" id="MobiDB-lite"/>
    </source>
</evidence>
<reference evidence="2 3" key="1">
    <citation type="journal article" date="2020" name="Nature">
        <title>Six reference-quality genomes reveal evolution of bat adaptations.</title>
        <authorList>
            <person name="Jebb D."/>
            <person name="Huang Z."/>
            <person name="Pippel M."/>
            <person name="Hughes G.M."/>
            <person name="Lavrichenko K."/>
            <person name="Devanna P."/>
            <person name="Winkler S."/>
            <person name="Jermiin L.S."/>
            <person name="Skirmuntt E.C."/>
            <person name="Katzourakis A."/>
            <person name="Burkitt-Gray L."/>
            <person name="Ray D.A."/>
            <person name="Sullivan K.A.M."/>
            <person name="Roscito J.G."/>
            <person name="Kirilenko B.M."/>
            <person name="Davalos L.M."/>
            <person name="Corthals A.P."/>
            <person name="Power M.L."/>
            <person name="Jones G."/>
            <person name="Ransome R.D."/>
            <person name="Dechmann D.K.N."/>
            <person name="Locatelli A.G."/>
            <person name="Puechmaille S.J."/>
            <person name="Fedrigo O."/>
            <person name="Jarvis E.D."/>
            <person name="Hiller M."/>
            <person name="Vernes S.C."/>
            <person name="Myers E.W."/>
            <person name="Teeling E.C."/>
        </authorList>
    </citation>
    <scope>NUCLEOTIDE SEQUENCE [LARGE SCALE GENOMIC DNA]</scope>
    <source>
        <strain evidence="2">MPipKuh1</strain>
        <tissue evidence="2">Flight muscle</tissue>
    </source>
</reference>
<dbReference type="Proteomes" id="UP000558488">
    <property type="component" value="Unassembled WGS sequence"/>
</dbReference>
<gene>
    <name evidence="2" type="ORF">mPipKuh1_009535</name>
</gene>
<dbReference type="Gene3D" id="3.40.50.720">
    <property type="entry name" value="NAD(P)-binding Rossmann-like Domain"/>
    <property type="match status" value="1"/>
</dbReference>
<dbReference type="PANTHER" id="PTHR46029">
    <property type="entry name" value="C-TERMINAL-BINDING PROTEIN"/>
    <property type="match status" value="1"/>
</dbReference>
<dbReference type="GO" id="GO:0003713">
    <property type="term" value="F:transcription coactivator activity"/>
    <property type="evidence" value="ECO:0007669"/>
    <property type="project" value="TreeGrafter"/>
</dbReference>
<dbReference type="EMBL" id="JACAGB010000003">
    <property type="protein sequence ID" value="KAF6374314.1"/>
    <property type="molecule type" value="Genomic_DNA"/>
</dbReference>
<dbReference type="GO" id="GO:0001221">
    <property type="term" value="F:transcription coregulator binding"/>
    <property type="evidence" value="ECO:0007669"/>
    <property type="project" value="TreeGrafter"/>
</dbReference>